<gene>
    <name evidence="2" type="ORF">P170DRAFT_278192</name>
</gene>
<accession>A0A2I2FXB6</accession>
<comment type="caution">
    <text evidence="2">The sequence shown here is derived from an EMBL/GenBank/DDBJ whole genome shotgun (WGS) entry which is preliminary data.</text>
</comment>
<evidence type="ECO:0000256" key="1">
    <source>
        <dbReference type="SAM" id="MobiDB-lite"/>
    </source>
</evidence>
<sequence length="165" mass="16876">MVVPGGRPDGGGGCDGGSESELEGGGGFGAGGRGRRTLDVRLVLCPFDEGHRPLATDWARGWRPMGGEGGGMSGGGAYRGGLAQGLTGDSPEGHAARDSTCQHTDNMKGPPIDGKTRRHDSLEKAERGGGGGGGREQERVLSEVKSRIESNGQVSLGLELPKPSR</sequence>
<dbReference type="GeneID" id="36550875"/>
<organism evidence="2 3">
    <name type="scientific">Aspergillus steynii IBT 23096</name>
    <dbReference type="NCBI Taxonomy" id="1392250"/>
    <lineage>
        <taxon>Eukaryota</taxon>
        <taxon>Fungi</taxon>
        <taxon>Dikarya</taxon>
        <taxon>Ascomycota</taxon>
        <taxon>Pezizomycotina</taxon>
        <taxon>Eurotiomycetes</taxon>
        <taxon>Eurotiomycetidae</taxon>
        <taxon>Eurotiales</taxon>
        <taxon>Aspergillaceae</taxon>
        <taxon>Aspergillus</taxon>
        <taxon>Aspergillus subgen. Circumdati</taxon>
    </lineage>
</organism>
<feature type="compositionally biased region" description="Basic and acidic residues" evidence="1">
    <location>
        <begin position="135"/>
        <end position="148"/>
    </location>
</feature>
<evidence type="ECO:0000313" key="2">
    <source>
        <dbReference type="EMBL" id="PLB45274.1"/>
    </source>
</evidence>
<proteinExistence type="predicted"/>
<reference evidence="2 3" key="1">
    <citation type="submission" date="2016-12" db="EMBL/GenBank/DDBJ databases">
        <title>The genomes of Aspergillus section Nigri reveals drivers in fungal speciation.</title>
        <authorList>
            <consortium name="DOE Joint Genome Institute"/>
            <person name="Vesth T.C."/>
            <person name="Nybo J."/>
            <person name="Theobald S."/>
            <person name="Brandl J."/>
            <person name="Frisvad J.C."/>
            <person name="Nielsen K.F."/>
            <person name="Lyhne E.K."/>
            <person name="Kogle M.E."/>
            <person name="Kuo A."/>
            <person name="Riley R."/>
            <person name="Clum A."/>
            <person name="Nolan M."/>
            <person name="Lipzen A."/>
            <person name="Salamov A."/>
            <person name="Henrissat B."/>
            <person name="Wiebenga A."/>
            <person name="De Vries R.P."/>
            <person name="Grigoriev I.V."/>
            <person name="Mortensen U.H."/>
            <person name="Andersen M.R."/>
            <person name="Baker S.E."/>
        </authorList>
    </citation>
    <scope>NUCLEOTIDE SEQUENCE [LARGE SCALE GENOMIC DNA]</scope>
    <source>
        <strain evidence="2 3">IBT 23096</strain>
    </source>
</reference>
<protein>
    <submittedName>
        <fullName evidence="2">Uncharacterized protein</fullName>
    </submittedName>
</protein>
<name>A0A2I2FXB6_9EURO</name>
<dbReference type="EMBL" id="MSFO01000008">
    <property type="protein sequence ID" value="PLB45274.1"/>
    <property type="molecule type" value="Genomic_DNA"/>
</dbReference>
<dbReference type="AlphaFoldDB" id="A0A2I2FXB6"/>
<dbReference type="VEuPathDB" id="FungiDB:P170DRAFT_278192"/>
<dbReference type="Proteomes" id="UP000234275">
    <property type="component" value="Unassembled WGS sequence"/>
</dbReference>
<feature type="region of interest" description="Disordered" evidence="1">
    <location>
        <begin position="57"/>
        <end position="165"/>
    </location>
</feature>
<evidence type="ECO:0000313" key="3">
    <source>
        <dbReference type="Proteomes" id="UP000234275"/>
    </source>
</evidence>
<dbReference type="RefSeq" id="XP_024700576.1">
    <property type="nucleotide sequence ID" value="XM_024843176.1"/>
</dbReference>
<feature type="compositionally biased region" description="Gly residues" evidence="1">
    <location>
        <begin position="64"/>
        <end position="83"/>
    </location>
</feature>
<feature type="region of interest" description="Disordered" evidence="1">
    <location>
        <begin position="1"/>
        <end position="33"/>
    </location>
</feature>
<feature type="compositionally biased region" description="Gly residues" evidence="1">
    <location>
        <begin position="7"/>
        <end position="16"/>
    </location>
</feature>
<keyword evidence="3" id="KW-1185">Reference proteome</keyword>
<feature type="compositionally biased region" description="Gly residues" evidence="1">
    <location>
        <begin position="23"/>
        <end position="32"/>
    </location>
</feature>